<evidence type="ECO:0000256" key="2">
    <source>
        <dbReference type="ARBA" id="ARBA00023002"/>
    </source>
</evidence>
<name>A0AAV8W5B6_9CUCU</name>
<evidence type="ECO:0000313" key="4">
    <source>
        <dbReference type="EMBL" id="KAJ8921539.1"/>
    </source>
</evidence>
<reference evidence="4 5" key="1">
    <citation type="journal article" date="2023" name="Insect Mol. Biol.">
        <title>Genome sequencing provides insights into the evolution of gene families encoding plant cell wall-degrading enzymes in longhorned beetles.</title>
        <authorList>
            <person name="Shin N.R."/>
            <person name="Okamura Y."/>
            <person name="Kirsch R."/>
            <person name="Pauchet Y."/>
        </authorList>
    </citation>
    <scope>NUCLEOTIDE SEQUENCE [LARGE SCALE GENOMIC DNA]</scope>
    <source>
        <strain evidence="4">EAD_L_NR</strain>
    </source>
</reference>
<evidence type="ECO:0000256" key="1">
    <source>
        <dbReference type="ARBA" id="ARBA00006484"/>
    </source>
</evidence>
<dbReference type="Pfam" id="PF00106">
    <property type="entry name" value="adh_short"/>
    <property type="match status" value="1"/>
</dbReference>
<dbReference type="InterPro" id="IPR020904">
    <property type="entry name" value="Sc_DH/Rdtase_CS"/>
</dbReference>
<gene>
    <name evidence="4" type="ORF">NQ315_003159</name>
</gene>
<dbReference type="PANTHER" id="PTHR43115">
    <property type="entry name" value="DEHYDROGENASE/REDUCTASE SDR FAMILY MEMBER 11"/>
    <property type="match status" value="1"/>
</dbReference>
<dbReference type="InterPro" id="IPR002347">
    <property type="entry name" value="SDR_fam"/>
</dbReference>
<proteinExistence type="inferred from homology"/>
<dbReference type="AlphaFoldDB" id="A0AAV8W5B6"/>
<comment type="similarity">
    <text evidence="1 3">Belongs to the short-chain dehydrogenases/reductases (SDR) family.</text>
</comment>
<dbReference type="PRINTS" id="PR00080">
    <property type="entry name" value="SDRFAMILY"/>
</dbReference>
<dbReference type="EMBL" id="JANEYG010000010">
    <property type="protein sequence ID" value="KAJ8921539.1"/>
    <property type="molecule type" value="Genomic_DNA"/>
</dbReference>
<keyword evidence="2" id="KW-0560">Oxidoreductase</keyword>
<dbReference type="PANTHER" id="PTHR43115:SF4">
    <property type="entry name" value="DEHYDROGENASE_REDUCTASE SDR FAMILY MEMBER 11"/>
    <property type="match status" value="1"/>
</dbReference>
<protein>
    <recommendedName>
        <fullName evidence="6">Farnesol dehydrogenase-like</fullName>
    </recommendedName>
</protein>
<keyword evidence="5" id="KW-1185">Reference proteome</keyword>
<evidence type="ECO:0000256" key="3">
    <source>
        <dbReference type="RuleBase" id="RU000363"/>
    </source>
</evidence>
<dbReference type="Proteomes" id="UP001159042">
    <property type="component" value="Unassembled WGS sequence"/>
</dbReference>
<dbReference type="PROSITE" id="PS00061">
    <property type="entry name" value="ADH_SHORT"/>
    <property type="match status" value="1"/>
</dbReference>
<evidence type="ECO:0008006" key="6">
    <source>
        <dbReference type="Google" id="ProtNLM"/>
    </source>
</evidence>
<evidence type="ECO:0000313" key="5">
    <source>
        <dbReference type="Proteomes" id="UP001159042"/>
    </source>
</evidence>
<comment type="caution">
    <text evidence="4">The sequence shown here is derived from an EMBL/GenBank/DDBJ whole genome shotgun (WGS) entry which is preliminary data.</text>
</comment>
<sequence length="254" mass="27845">MVLSMDRWVGKVAVVTGASSGIGAAIAEALAKEGLKVAALARRKGRLEELAKKVSNQKGQIFAIQADIANETDILDAFTWIKNNLGPIHILINNAGVLPPSSGILDGQTESWEQLYKVNVIGLSICTREAVKYMKDNKVNGHIVHINSVLGHEVIKRPYMNVYPSSKFAVTALAETLRLELMNQKSQIKITSVSPGLTDTEFLIPIRKNPEYKKIIDEAKILEPQDIADAVVYVLSTPPHVQVQELTVRTVSQN</sequence>
<accession>A0AAV8W5B6</accession>
<dbReference type="FunFam" id="3.40.50.720:FF:000047">
    <property type="entry name" value="NADP-dependent L-serine/L-allo-threonine dehydrogenase"/>
    <property type="match status" value="1"/>
</dbReference>
<dbReference type="SUPFAM" id="SSF51735">
    <property type="entry name" value="NAD(P)-binding Rossmann-fold domains"/>
    <property type="match status" value="1"/>
</dbReference>
<dbReference type="PRINTS" id="PR00081">
    <property type="entry name" value="GDHRDH"/>
</dbReference>
<dbReference type="Gene3D" id="3.40.50.720">
    <property type="entry name" value="NAD(P)-binding Rossmann-like Domain"/>
    <property type="match status" value="1"/>
</dbReference>
<organism evidence="4 5">
    <name type="scientific">Exocentrus adspersus</name>
    <dbReference type="NCBI Taxonomy" id="1586481"/>
    <lineage>
        <taxon>Eukaryota</taxon>
        <taxon>Metazoa</taxon>
        <taxon>Ecdysozoa</taxon>
        <taxon>Arthropoda</taxon>
        <taxon>Hexapoda</taxon>
        <taxon>Insecta</taxon>
        <taxon>Pterygota</taxon>
        <taxon>Neoptera</taxon>
        <taxon>Endopterygota</taxon>
        <taxon>Coleoptera</taxon>
        <taxon>Polyphaga</taxon>
        <taxon>Cucujiformia</taxon>
        <taxon>Chrysomeloidea</taxon>
        <taxon>Cerambycidae</taxon>
        <taxon>Lamiinae</taxon>
        <taxon>Acanthocinini</taxon>
        <taxon>Exocentrus</taxon>
    </lineage>
</organism>
<dbReference type="GO" id="GO:0016616">
    <property type="term" value="F:oxidoreductase activity, acting on the CH-OH group of donors, NAD or NADP as acceptor"/>
    <property type="evidence" value="ECO:0007669"/>
    <property type="project" value="UniProtKB-ARBA"/>
</dbReference>
<dbReference type="InterPro" id="IPR036291">
    <property type="entry name" value="NAD(P)-bd_dom_sf"/>
</dbReference>